<evidence type="ECO:0000313" key="2">
    <source>
        <dbReference type="EMBL" id="CAG7873057.1"/>
    </source>
</evidence>
<gene>
    <name evidence="2" type="ORF">BRAPAZ1V2_A06P52970.2</name>
</gene>
<sequence length="58" mass="6636">MMKIRREATSSKESASSESKDPCKDETHTRSEIRLQTRDHCLVRVVSACVPPFMIDIK</sequence>
<feature type="compositionally biased region" description="Basic and acidic residues" evidence="1">
    <location>
        <begin position="18"/>
        <end position="31"/>
    </location>
</feature>
<dbReference type="EMBL" id="LS974622">
    <property type="protein sequence ID" value="CAG7873057.1"/>
    <property type="molecule type" value="Genomic_DNA"/>
</dbReference>
<organism evidence="2 3">
    <name type="scientific">Brassica campestris</name>
    <name type="common">Field mustard</name>
    <dbReference type="NCBI Taxonomy" id="3711"/>
    <lineage>
        <taxon>Eukaryota</taxon>
        <taxon>Viridiplantae</taxon>
        <taxon>Streptophyta</taxon>
        <taxon>Embryophyta</taxon>
        <taxon>Tracheophyta</taxon>
        <taxon>Spermatophyta</taxon>
        <taxon>Magnoliopsida</taxon>
        <taxon>eudicotyledons</taxon>
        <taxon>Gunneridae</taxon>
        <taxon>Pentapetalae</taxon>
        <taxon>rosids</taxon>
        <taxon>malvids</taxon>
        <taxon>Brassicales</taxon>
        <taxon>Brassicaceae</taxon>
        <taxon>Brassiceae</taxon>
        <taxon>Brassica</taxon>
    </lineage>
</organism>
<dbReference type="Gramene" id="A06p52970.2_BraZ1">
    <property type="protein sequence ID" value="A06p52970.2_BraZ1.CDS"/>
    <property type="gene ID" value="A06g52970.2_BraZ1"/>
</dbReference>
<dbReference type="AlphaFoldDB" id="A0A8D9DFK5"/>
<dbReference type="Proteomes" id="UP000694005">
    <property type="component" value="Chromosome A06"/>
</dbReference>
<evidence type="ECO:0000256" key="1">
    <source>
        <dbReference type="SAM" id="MobiDB-lite"/>
    </source>
</evidence>
<feature type="region of interest" description="Disordered" evidence="1">
    <location>
        <begin position="1"/>
        <end position="31"/>
    </location>
</feature>
<feature type="compositionally biased region" description="Basic and acidic residues" evidence="1">
    <location>
        <begin position="1"/>
        <end position="10"/>
    </location>
</feature>
<evidence type="ECO:0000313" key="3">
    <source>
        <dbReference type="Proteomes" id="UP000694005"/>
    </source>
</evidence>
<proteinExistence type="predicted"/>
<reference evidence="2 3" key="1">
    <citation type="submission" date="2021-07" db="EMBL/GenBank/DDBJ databases">
        <authorList>
            <consortium name="Genoscope - CEA"/>
            <person name="William W."/>
        </authorList>
    </citation>
    <scope>NUCLEOTIDE SEQUENCE [LARGE SCALE GENOMIC DNA]</scope>
</reference>
<accession>A0A8D9DFK5</accession>
<name>A0A8D9DFK5_BRACM</name>
<protein>
    <submittedName>
        <fullName evidence="2">Uncharacterized protein</fullName>
    </submittedName>
</protein>